<protein>
    <submittedName>
        <fullName evidence="3">Uncharacterized protein</fullName>
    </submittedName>
</protein>
<accession>A0ABU6XAI8</accession>
<evidence type="ECO:0000256" key="1">
    <source>
        <dbReference type="SAM" id="Coils"/>
    </source>
</evidence>
<sequence length="176" mass="19553">MLAPLVHRGRAELQHAKEKTKPDQKSLNPQFPHPNRASITLHSHPLNTSTFTLTAAQPCYRRLSYRLTSAASSSDSSSPVLLCPRCRGVVFRLCPSPFCRRPPLVFPASCLFETTSTGFAVEAFGNLTMDVVVEELELIDDEKQQVEKVSNKRNKLSCTSAMPHLVNCNGFRQVVV</sequence>
<reference evidence="3 4" key="1">
    <citation type="journal article" date="2023" name="Plants (Basel)">
        <title>Bridging the Gap: Combining Genomics and Transcriptomics Approaches to Understand Stylosanthes scabra, an Orphan Legume from the Brazilian Caatinga.</title>
        <authorList>
            <person name="Ferreira-Neto J.R.C."/>
            <person name="da Silva M.D."/>
            <person name="Binneck E."/>
            <person name="de Melo N.F."/>
            <person name="da Silva R.H."/>
            <person name="de Melo A.L.T.M."/>
            <person name="Pandolfi V."/>
            <person name="Bustamante F.O."/>
            <person name="Brasileiro-Vidal A.C."/>
            <person name="Benko-Iseppon A.M."/>
        </authorList>
    </citation>
    <scope>NUCLEOTIDE SEQUENCE [LARGE SCALE GENOMIC DNA]</scope>
    <source>
        <tissue evidence="3">Leaves</tissue>
    </source>
</reference>
<gene>
    <name evidence="3" type="ORF">PIB30_028149</name>
</gene>
<name>A0ABU6XAI8_9FABA</name>
<feature type="region of interest" description="Disordered" evidence="2">
    <location>
        <begin position="1"/>
        <end position="33"/>
    </location>
</feature>
<organism evidence="3 4">
    <name type="scientific">Stylosanthes scabra</name>
    <dbReference type="NCBI Taxonomy" id="79078"/>
    <lineage>
        <taxon>Eukaryota</taxon>
        <taxon>Viridiplantae</taxon>
        <taxon>Streptophyta</taxon>
        <taxon>Embryophyta</taxon>
        <taxon>Tracheophyta</taxon>
        <taxon>Spermatophyta</taxon>
        <taxon>Magnoliopsida</taxon>
        <taxon>eudicotyledons</taxon>
        <taxon>Gunneridae</taxon>
        <taxon>Pentapetalae</taxon>
        <taxon>rosids</taxon>
        <taxon>fabids</taxon>
        <taxon>Fabales</taxon>
        <taxon>Fabaceae</taxon>
        <taxon>Papilionoideae</taxon>
        <taxon>50 kb inversion clade</taxon>
        <taxon>dalbergioids sensu lato</taxon>
        <taxon>Dalbergieae</taxon>
        <taxon>Pterocarpus clade</taxon>
        <taxon>Stylosanthes</taxon>
    </lineage>
</organism>
<proteinExistence type="predicted"/>
<evidence type="ECO:0000313" key="3">
    <source>
        <dbReference type="EMBL" id="MED6194396.1"/>
    </source>
</evidence>
<comment type="caution">
    <text evidence="3">The sequence shown here is derived from an EMBL/GenBank/DDBJ whole genome shotgun (WGS) entry which is preliminary data.</text>
</comment>
<dbReference type="EMBL" id="JASCZI010211559">
    <property type="protein sequence ID" value="MED6194396.1"/>
    <property type="molecule type" value="Genomic_DNA"/>
</dbReference>
<feature type="coiled-coil region" evidence="1">
    <location>
        <begin position="132"/>
        <end position="159"/>
    </location>
</feature>
<feature type="compositionally biased region" description="Basic and acidic residues" evidence="2">
    <location>
        <begin position="9"/>
        <end position="24"/>
    </location>
</feature>
<keyword evidence="4" id="KW-1185">Reference proteome</keyword>
<dbReference type="Proteomes" id="UP001341840">
    <property type="component" value="Unassembled WGS sequence"/>
</dbReference>
<keyword evidence="1" id="KW-0175">Coiled coil</keyword>
<evidence type="ECO:0000313" key="4">
    <source>
        <dbReference type="Proteomes" id="UP001341840"/>
    </source>
</evidence>
<evidence type="ECO:0000256" key="2">
    <source>
        <dbReference type="SAM" id="MobiDB-lite"/>
    </source>
</evidence>